<organism evidence="2 3">
    <name type="scientific">Penstemon smallii</name>
    <dbReference type="NCBI Taxonomy" id="265156"/>
    <lineage>
        <taxon>Eukaryota</taxon>
        <taxon>Viridiplantae</taxon>
        <taxon>Streptophyta</taxon>
        <taxon>Embryophyta</taxon>
        <taxon>Tracheophyta</taxon>
        <taxon>Spermatophyta</taxon>
        <taxon>Magnoliopsida</taxon>
        <taxon>eudicotyledons</taxon>
        <taxon>Gunneridae</taxon>
        <taxon>Pentapetalae</taxon>
        <taxon>asterids</taxon>
        <taxon>lamiids</taxon>
        <taxon>Lamiales</taxon>
        <taxon>Plantaginaceae</taxon>
        <taxon>Cheloneae</taxon>
        <taxon>Penstemon</taxon>
    </lineage>
</organism>
<dbReference type="FunFam" id="3.90.550.50:FF:000038">
    <property type="entry name" value="Predicted protein"/>
    <property type="match status" value="1"/>
</dbReference>
<comment type="caution">
    <text evidence="2">The sequence shown here is derived from an EMBL/GenBank/DDBJ whole genome shotgun (WGS) entry which is preliminary data.</text>
</comment>
<dbReference type="Gene3D" id="3.90.550.50">
    <property type="match status" value="1"/>
</dbReference>
<proteinExistence type="predicted"/>
<dbReference type="Proteomes" id="UP001634393">
    <property type="component" value="Unassembled WGS sequence"/>
</dbReference>
<dbReference type="Pfam" id="PF04646">
    <property type="entry name" value="DUF604"/>
    <property type="match status" value="1"/>
</dbReference>
<evidence type="ECO:0000313" key="3">
    <source>
        <dbReference type="Proteomes" id="UP001634393"/>
    </source>
</evidence>
<gene>
    <name evidence="2" type="ORF">ACJIZ3_012524</name>
</gene>
<reference evidence="2 3" key="1">
    <citation type="submission" date="2024-12" db="EMBL/GenBank/DDBJ databases">
        <title>The unique morphological basis and parallel evolutionary history of personate flowers in Penstemon.</title>
        <authorList>
            <person name="Depatie T.H."/>
            <person name="Wessinger C.A."/>
        </authorList>
    </citation>
    <scope>NUCLEOTIDE SEQUENCE [LARGE SCALE GENOMIC DNA]</scope>
    <source>
        <strain evidence="2">WTNN_2</strain>
        <tissue evidence="2">Leaf</tissue>
    </source>
</reference>
<evidence type="ECO:0000313" key="2">
    <source>
        <dbReference type="EMBL" id="KAL3850642.1"/>
    </source>
</evidence>
<keyword evidence="1" id="KW-0812">Transmembrane</keyword>
<feature type="transmembrane region" description="Helical" evidence="1">
    <location>
        <begin position="20"/>
        <end position="44"/>
    </location>
</feature>
<sequence>MSSINYSNSNTNPSIILNKFFKLLLISGFIFYIIYILLFFNPYYNISTFFTKSSPKGPELATSSFSPTNISDIVFSIAGSTTTWWERTSYIESWWKPNITRGYVFFEKNPQEITPWPKYYPQFRISENTSKYKDYDKHLFRQAIRVTRLILETFNVENEGVRWYILADDDTIFFVNNLVDVLGKYDHNKYFYIGMNSECHASNYYHSFEMAFGGAGFALSYPLAKALVKNLDVCLKRYPNLYGSDHILQSCVADLGVSITQEKGFHQIDLHNDISGLLSAHPQSPLLSLHHLHEVDPIFPSLNRSESLNHLVKAAKIDESRLLQQTICYHKPKNWTFSISWGYSVHVYESILLPSILRKPLQTFTPWSKSAKPFFVFDTRFPSKNPCEAPHVFFFDSVERGDYVVMSYGRSKARGLPTCTAGGNHSADSMSKIYVLTPRRKHDLIGGKRECCDVVNIKQGMDATEIKLRDCLENEILPP</sequence>
<protein>
    <submittedName>
        <fullName evidence="2">Uncharacterized protein</fullName>
    </submittedName>
</protein>
<keyword evidence="1" id="KW-1133">Transmembrane helix</keyword>
<name>A0ABD3UQW2_9LAMI</name>
<accession>A0ABD3UQW2</accession>
<dbReference type="AlphaFoldDB" id="A0ABD3UQW2"/>
<dbReference type="InterPro" id="IPR006740">
    <property type="entry name" value="DUF604"/>
</dbReference>
<keyword evidence="3" id="KW-1185">Reference proteome</keyword>
<dbReference type="EMBL" id="JBJXBP010000001">
    <property type="protein sequence ID" value="KAL3850642.1"/>
    <property type="molecule type" value="Genomic_DNA"/>
</dbReference>
<keyword evidence="1" id="KW-0472">Membrane</keyword>
<evidence type="ECO:0000256" key="1">
    <source>
        <dbReference type="SAM" id="Phobius"/>
    </source>
</evidence>
<dbReference type="PANTHER" id="PTHR10811">
    <property type="entry name" value="FRINGE-RELATED"/>
    <property type="match status" value="1"/>
</dbReference>